<dbReference type="STRING" id="471852.Tcur_4796"/>
<dbReference type="SUPFAM" id="SSF48179">
    <property type="entry name" value="6-phosphogluconate dehydrogenase C-terminal domain-like"/>
    <property type="match status" value="1"/>
</dbReference>
<dbReference type="EMBL" id="CP001738">
    <property type="protein sequence ID" value="ACZ00314.1"/>
    <property type="molecule type" value="Genomic_DNA"/>
</dbReference>
<dbReference type="eggNOG" id="COG0246">
    <property type="taxonomic scope" value="Bacteria"/>
</dbReference>
<name>D1A7A8_THECD</name>
<dbReference type="AlphaFoldDB" id="D1A7A8"/>
<dbReference type="SUPFAM" id="SSF51735">
    <property type="entry name" value="NAD(P)-binding Rossmann-fold domains"/>
    <property type="match status" value="1"/>
</dbReference>
<dbReference type="Pfam" id="PF01232">
    <property type="entry name" value="Mannitol_dh"/>
    <property type="match status" value="1"/>
</dbReference>
<evidence type="ECO:0000313" key="6">
    <source>
        <dbReference type="Proteomes" id="UP000001918"/>
    </source>
</evidence>
<dbReference type="PANTHER" id="PTHR43362">
    <property type="entry name" value="MANNITOL DEHYDROGENASE DSF1-RELATED"/>
    <property type="match status" value="1"/>
</dbReference>
<dbReference type="HOGENOM" id="CLU_027324_0_0_11"/>
<reference evidence="5 6" key="1">
    <citation type="journal article" date="2011" name="Stand. Genomic Sci.">
        <title>Complete genome sequence of Thermomonospora curvata type strain (B9).</title>
        <authorList>
            <person name="Chertkov O."/>
            <person name="Sikorski J."/>
            <person name="Nolan M."/>
            <person name="Lapidus A."/>
            <person name="Lucas S."/>
            <person name="Del Rio T.G."/>
            <person name="Tice H."/>
            <person name="Cheng J.F."/>
            <person name="Goodwin L."/>
            <person name="Pitluck S."/>
            <person name="Liolios K."/>
            <person name="Ivanova N."/>
            <person name="Mavromatis K."/>
            <person name="Mikhailova N."/>
            <person name="Ovchinnikova G."/>
            <person name="Pati A."/>
            <person name="Chen A."/>
            <person name="Palaniappan K."/>
            <person name="Djao O.D."/>
            <person name="Land M."/>
            <person name="Hauser L."/>
            <person name="Chang Y.J."/>
            <person name="Jeffries C.D."/>
            <person name="Brettin T."/>
            <person name="Han C."/>
            <person name="Detter J.C."/>
            <person name="Rohde M."/>
            <person name="Goker M."/>
            <person name="Woyke T."/>
            <person name="Bristow J."/>
            <person name="Eisen J.A."/>
            <person name="Markowitz V."/>
            <person name="Hugenholtz P."/>
            <person name="Klenk H.P."/>
            <person name="Kyrpides N.C."/>
        </authorList>
    </citation>
    <scope>NUCLEOTIDE SEQUENCE [LARGE SCALE GENOMIC DNA]</scope>
    <source>
        <strain evidence="6">ATCC 19995 / DSM 43183 / JCM 3096 / KCTC 9072 / NBRC 15933 / NCIMB 10081 / Henssen B9</strain>
    </source>
</reference>
<dbReference type="InterPro" id="IPR036291">
    <property type="entry name" value="NAD(P)-bd_dom_sf"/>
</dbReference>
<dbReference type="Proteomes" id="UP000001918">
    <property type="component" value="Chromosome"/>
</dbReference>
<dbReference type="PRINTS" id="PR00084">
    <property type="entry name" value="MTLDHDRGNASE"/>
</dbReference>
<feature type="domain" description="Mannitol dehydrogenase C-terminal" evidence="4">
    <location>
        <begin position="276"/>
        <end position="403"/>
    </location>
</feature>
<protein>
    <submittedName>
        <fullName evidence="5">Mannitol dehydrogenase domain protein</fullName>
    </submittedName>
</protein>
<evidence type="ECO:0000313" key="5">
    <source>
        <dbReference type="EMBL" id="ACZ00314.1"/>
    </source>
</evidence>
<evidence type="ECO:0000259" key="3">
    <source>
        <dbReference type="Pfam" id="PF01232"/>
    </source>
</evidence>
<accession>D1A7A8</accession>
<dbReference type="InterPro" id="IPR000669">
    <property type="entry name" value="Mannitol_DH"/>
</dbReference>
<evidence type="ECO:0000256" key="2">
    <source>
        <dbReference type="ARBA" id="ARBA00048615"/>
    </source>
</evidence>
<dbReference type="InterPro" id="IPR013131">
    <property type="entry name" value="Mannitol_DH_N"/>
</dbReference>
<feature type="domain" description="Mannitol dehydrogenase N-terminal" evidence="3">
    <location>
        <begin position="20"/>
        <end position="267"/>
    </location>
</feature>
<evidence type="ECO:0000259" key="4">
    <source>
        <dbReference type="Pfam" id="PF08125"/>
    </source>
</evidence>
<dbReference type="Gene3D" id="3.40.50.720">
    <property type="entry name" value="NAD(P)-binding Rossmann-like Domain"/>
    <property type="match status" value="1"/>
</dbReference>
<keyword evidence="6" id="KW-1185">Reference proteome</keyword>
<dbReference type="InterPro" id="IPR050988">
    <property type="entry name" value="Mannitol_DH/Oxidoreductase"/>
</dbReference>
<dbReference type="InterPro" id="IPR008927">
    <property type="entry name" value="6-PGluconate_DH-like_C_sf"/>
</dbReference>
<evidence type="ECO:0000256" key="1">
    <source>
        <dbReference type="ARBA" id="ARBA00023002"/>
    </source>
</evidence>
<dbReference type="PANTHER" id="PTHR43362:SF1">
    <property type="entry name" value="MANNITOL DEHYDROGENASE 2-RELATED"/>
    <property type="match status" value="1"/>
</dbReference>
<dbReference type="Gene3D" id="1.10.1040.10">
    <property type="entry name" value="N-(1-d-carboxylethyl)-l-norvaline Dehydrogenase, domain 2"/>
    <property type="match status" value="1"/>
</dbReference>
<dbReference type="RefSeq" id="WP_012855095.1">
    <property type="nucleotide sequence ID" value="NC_013510.1"/>
</dbReference>
<dbReference type="InterPro" id="IPR013118">
    <property type="entry name" value="Mannitol_DH_C"/>
</dbReference>
<dbReference type="InterPro" id="IPR013328">
    <property type="entry name" value="6PGD_dom2"/>
</dbReference>
<organism evidence="5 6">
    <name type="scientific">Thermomonospora curvata (strain ATCC 19995 / DSM 43183 / JCM 3096 / KCTC 9072 / NBRC 15933 / NCIMB 10081 / Henssen B9)</name>
    <dbReference type="NCBI Taxonomy" id="471852"/>
    <lineage>
        <taxon>Bacteria</taxon>
        <taxon>Bacillati</taxon>
        <taxon>Actinomycetota</taxon>
        <taxon>Actinomycetes</taxon>
        <taxon>Streptosporangiales</taxon>
        <taxon>Thermomonosporaceae</taxon>
        <taxon>Thermomonospora</taxon>
    </lineage>
</organism>
<comment type="catalytic activity">
    <reaction evidence="2">
        <text>D-mannitol 1-phosphate + NAD(+) = beta-D-fructose 6-phosphate + NADH + H(+)</text>
        <dbReference type="Rhea" id="RHEA:19661"/>
        <dbReference type="ChEBI" id="CHEBI:15378"/>
        <dbReference type="ChEBI" id="CHEBI:57540"/>
        <dbReference type="ChEBI" id="CHEBI:57634"/>
        <dbReference type="ChEBI" id="CHEBI:57945"/>
        <dbReference type="ChEBI" id="CHEBI:61381"/>
        <dbReference type="EC" id="1.1.1.17"/>
    </reaction>
</comment>
<gene>
    <name evidence="5" type="ordered locus">Tcur_4796</name>
</gene>
<dbReference type="GO" id="GO:0008926">
    <property type="term" value="F:mannitol-1-phosphate 5-dehydrogenase activity"/>
    <property type="evidence" value="ECO:0007669"/>
    <property type="project" value="UniProtKB-EC"/>
</dbReference>
<keyword evidence="1" id="KW-0560">Oxidoreductase</keyword>
<dbReference type="KEGG" id="tcu:Tcur_4796"/>
<proteinExistence type="predicted"/>
<dbReference type="Pfam" id="PF08125">
    <property type="entry name" value="Mannitol_dh_C"/>
    <property type="match status" value="1"/>
</dbReference>
<sequence>MKRREMTRSAGAGRAAPPVRVVHLGLGNFHRSHQCWYTEHAPDAEEWGHAAFSGRDRALPARLTAQEGLYTLVTRAAEGDRFEVIGSLAQAYPGTAHEEWLRLLGSPQTAVVTVTITEAGYLRRPGGGLDRDRPQVRADAAALRERPDAPVRTAPARLLAGLAARCRADAGPLALVSCDDLARNGEIAVEVVRDMAELVDPGLAGWLEDNVSAVTTAADRITPRTAPSDLLTVAEATGRDDEAPVVAEPFCEWVLCGDFPAGRPRWEDAGATPADDITPFEQRKLWLLNGAHSLLAYAGAILGRTTVAEAFADDDCREWVEQWWDEASAHLTQPVEEVMAYRKALAERLANPRIHHTLAQISTDGSQKLPVRILPVLRAERSAKNMPEAAARLLGAWVCHLRGCGGQVDDVRADELIMLATGPLPVAVRRVLDALDPRLGADDDLAAAVTSEAERFSNIGVR</sequence>